<evidence type="ECO:0000256" key="5">
    <source>
        <dbReference type="ARBA" id="ARBA00022475"/>
    </source>
</evidence>
<evidence type="ECO:0000256" key="1">
    <source>
        <dbReference type="ARBA" id="ARBA00003019"/>
    </source>
</evidence>
<organism evidence="12 13">
    <name type="scientific">Tetradesmus obliquus</name>
    <name type="common">Green alga</name>
    <name type="synonym">Acutodesmus obliquus</name>
    <dbReference type="NCBI Taxonomy" id="3088"/>
    <lineage>
        <taxon>Eukaryota</taxon>
        <taxon>Viridiplantae</taxon>
        <taxon>Chlorophyta</taxon>
        <taxon>core chlorophytes</taxon>
        <taxon>Chlorophyceae</taxon>
        <taxon>CS clade</taxon>
        <taxon>Sphaeropleales</taxon>
        <taxon>Scenedesmaceae</taxon>
        <taxon>Tetradesmus</taxon>
    </lineage>
</organism>
<dbReference type="AlphaFoldDB" id="A0A383W469"/>
<keyword evidence="8" id="KW-0406">Ion transport</keyword>
<evidence type="ECO:0000256" key="8">
    <source>
        <dbReference type="ARBA" id="ARBA00023065"/>
    </source>
</evidence>
<dbReference type="PANTHER" id="PTHR23516:SF1">
    <property type="entry name" value="MOLYBDATE-ANION TRANSPORTER"/>
    <property type="match status" value="1"/>
</dbReference>
<keyword evidence="5" id="KW-1003">Cell membrane</keyword>
<keyword evidence="7" id="KW-1133">Transmembrane helix</keyword>
<dbReference type="SUPFAM" id="SSF103473">
    <property type="entry name" value="MFS general substrate transporter"/>
    <property type="match status" value="1"/>
</dbReference>
<dbReference type="Gene3D" id="1.20.1250.20">
    <property type="entry name" value="MFS general substrate transporter like domains"/>
    <property type="match status" value="1"/>
</dbReference>
<dbReference type="Pfam" id="PF05631">
    <property type="entry name" value="MFS_5"/>
    <property type="match status" value="1"/>
</dbReference>
<dbReference type="STRING" id="3088.A0A383W469"/>
<dbReference type="GO" id="GO:0015098">
    <property type="term" value="F:molybdate ion transmembrane transporter activity"/>
    <property type="evidence" value="ECO:0007669"/>
    <property type="project" value="InterPro"/>
</dbReference>
<evidence type="ECO:0000256" key="3">
    <source>
        <dbReference type="ARBA" id="ARBA00021242"/>
    </source>
</evidence>
<evidence type="ECO:0000256" key="4">
    <source>
        <dbReference type="ARBA" id="ARBA00022448"/>
    </source>
</evidence>
<evidence type="ECO:0000256" key="2">
    <source>
        <dbReference type="ARBA" id="ARBA00004651"/>
    </source>
</evidence>
<name>A0A383W469_TETOB</name>
<dbReference type="GO" id="GO:0005886">
    <property type="term" value="C:plasma membrane"/>
    <property type="evidence" value="ECO:0007669"/>
    <property type="project" value="UniProtKB-SubCell"/>
</dbReference>
<dbReference type="EMBL" id="FNXT01001138">
    <property type="protein sequence ID" value="SZX72447.1"/>
    <property type="molecule type" value="Genomic_DNA"/>
</dbReference>
<reference evidence="12 13" key="1">
    <citation type="submission" date="2016-10" db="EMBL/GenBank/DDBJ databases">
        <authorList>
            <person name="Cai Z."/>
        </authorList>
    </citation>
    <scope>NUCLEOTIDE SEQUENCE [LARGE SCALE GENOMIC DNA]</scope>
</reference>
<comment type="subcellular location">
    <subcellularLocation>
        <location evidence="2">Cell membrane</location>
        <topology evidence="2">Multi-pass membrane protein</topology>
    </subcellularLocation>
</comment>
<evidence type="ECO:0000256" key="6">
    <source>
        <dbReference type="ARBA" id="ARBA00022692"/>
    </source>
</evidence>
<accession>A0A383W469</accession>
<evidence type="ECO:0000256" key="10">
    <source>
        <dbReference type="ARBA" id="ARBA00030646"/>
    </source>
</evidence>
<comment type="function">
    <text evidence="1">Mediates high-affinity intracellular uptake of the rare oligo-element molybdenum.</text>
</comment>
<keyword evidence="9" id="KW-0472">Membrane</keyword>
<sequence>MLGDWLQGPYVYALYEKYGYSPAQIGQLFIAGFGSSMIVGTFVGALADKMGRRTAGLAYAAIYSLSCVTKHSPNFGVLMVGRVLGGIATSLLYSAFESWLVAEHFKRGFSEQALGQTFSWAVFLGNGLMAIFAGFFGDFLVEKMQLGRVAPFDAAIVFMVAGGAVMIATWGENYGDKGSKNIGQQFSRAWNAIVSDPAIALLGGMQSLFEASMYSFVFLWTMAMSPNKEAIKHGLIFVNFMTACMAGSFLAGVLMKRSRPEKFMKGVYFVAAAAMVVPMALSVNPVKDPSLKGQPITLQGKLQLLAFCVFEVCVGIFWPSMMSMRAAYVPEELRATIINIFRIPLNAFVCIVLGNVEAVPLWCMFGLCVAFLGISFACQMRLDAMHPHGYHRTASTDDDISEEGKAGAVTSH</sequence>
<dbReference type="InterPro" id="IPR036259">
    <property type="entry name" value="MFS_trans_sf"/>
</dbReference>
<evidence type="ECO:0000313" key="12">
    <source>
        <dbReference type="EMBL" id="SZX72447.1"/>
    </source>
</evidence>
<dbReference type="GO" id="GO:0006811">
    <property type="term" value="P:monoatomic ion transport"/>
    <property type="evidence" value="ECO:0007669"/>
    <property type="project" value="UniProtKB-KW"/>
</dbReference>
<dbReference type="InterPro" id="IPR008509">
    <property type="entry name" value="MOT2/MFSD5"/>
</dbReference>
<evidence type="ECO:0000256" key="9">
    <source>
        <dbReference type="ARBA" id="ARBA00023136"/>
    </source>
</evidence>
<keyword evidence="6" id="KW-0812">Transmembrane</keyword>
<evidence type="ECO:0000256" key="7">
    <source>
        <dbReference type="ARBA" id="ARBA00022989"/>
    </source>
</evidence>
<keyword evidence="13" id="KW-1185">Reference proteome</keyword>
<dbReference type="CDD" id="cd17487">
    <property type="entry name" value="MFS_MFSD5_like"/>
    <property type="match status" value="1"/>
</dbReference>
<gene>
    <name evidence="12" type="ORF">BQ4739_LOCUS12624</name>
</gene>
<proteinExistence type="predicted"/>
<protein>
    <recommendedName>
        <fullName evidence="3">Molybdate-anion transporter</fullName>
    </recommendedName>
    <alternativeName>
        <fullName evidence="10">Major facilitator superfamily domain-containing protein 5</fullName>
    </alternativeName>
    <alternativeName>
        <fullName evidence="11">Molybdate transporter 2 homolog</fullName>
    </alternativeName>
</protein>
<dbReference type="PANTHER" id="PTHR23516">
    <property type="entry name" value="SAM (S-ADENOSYL METHIONINE) TRANSPORTER"/>
    <property type="match status" value="1"/>
</dbReference>
<dbReference type="Proteomes" id="UP000256970">
    <property type="component" value="Unassembled WGS sequence"/>
</dbReference>
<evidence type="ECO:0000256" key="11">
    <source>
        <dbReference type="ARBA" id="ARBA00032555"/>
    </source>
</evidence>
<evidence type="ECO:0000313" key="13">
    <source>
        <dbReference type="Proteomes" id="UP000256970"/>
    </source>
</evidence>
<keyword evidence="4" id="KW-0813">Transport</keyword>